<evidence type="ECO:0000256" key="1">
    <source>
        <dbReference type="SAM" id="Phobius"/>
    </source>
</evidence>
<reference evidence="3" key="1">
    <citation type="submission" date="2023-03" db="EMBL/GenBank/DDBJ databases">
        <authorList>
            <person name="Pearce D."/>
        </authorList>
    </citation>
    <scope>NUCLEOTIDE SEQUENCE</scope>
    <source>
        <strain evidence="3">Mc</strain>
    </source>
</reference>
<feature type="transmembrane region" description="Helical" evidence="1">
    <location>
        <begin position="165"/>
        <end position="185"/>
    </location>
</feature>
<accession>A0AA35V8F6</accession>
<dbReference type="EMBL" id="OX458332">
    <property type="protein sequence ID" value="CAI8881983.1"/>
    <property type="molecule type" value="Genomic_DNA"/>
</dbReference>
<gene>
    <name evidence="3" type="ORF">MCNOR_3085</name>
</gene>
<evidence type="ECO:0000313" key="3">
    <source>
        <dbReference type="EMBL" id="CAI8881983.1"/>
    </source>
</evidence>
<keyword evidence="2" id="KW-0732">Signal</keyword>
<dbReference type="AlphaFoldDB" id="A0AA35V8F6"/>
<name>A0AA35V8F6_METCP</name>
<protein>
    <submittedName>
        <fullName evidence="3">MxaA protein</fullName>
    </submittedName>
</protein>
<organism evidence="3 4">
    <name type="scientific">Methylococcus capsulatus</name>
    <dbReference type="NCBI Taxonomy" id="414"/>
    <lineage>
        <taxon>Bacteria</taxon>
        <taxon>Pseudomonadati</taxon>
        <taxon>Pseudomonadota</taxon>
        <taxon>Gammaproteobacteria</taxon>
        <taxon>Methylococcales</taxon>
        <taxon>Methylococcaceae</taxon>
        <taxon>Methylococcus</taxon>
    </lineage>
</organism>
<evidence type="ECO:0000313" key="4">
    <source>
        <dbReference type="Proteomes" id="UP001158598"/>
    </source>
</evidence>
<dbReference type="Proteomes" id="UP001158598">
    <property type="component" value="Chromosome"/>
</dbReference>
<dbReference type="RefSeq" id="WP_218797744.1">
    <property type="nucleotide sequence ID" value="NZ_CP079096.1"/>
</dbReference>
<keyword evidence="1" id="KW-0472">Membrane</keyword>
<sequence>MRKFTLPLASMLAIVAAAAWLTSMSDRAVPARLESQDGHTVTHTMGDLIVRDVVVSVHGGRIDPASLPAPGPINEWAEIRKVETDSAGERTRVRITYQVFHGVRGPETAELPPLRLRFSGTGGSPDVEVPPLPVSFMPLIPPGIPDEKVMIRTTRPAEPRPFAPYGPWLGLGLALGAGAGFYLLWLRGLLPILAGPLPFRRASRELRRLANQPLAGRPACLILHRALNETAGEAVFGDDLEAFLARHPEFIGLRGLLSEFFAASRRLFFAEDSDDGVYPLCLKLAHLAQRLERRRS</sequence>
<feature type="chain" id="PRO_5041326526" evidence="2">
    <location>
        <begin position="29"/>
        <end position="296"/>
    </location>
</feature>
<keyword evidence="1" id="KW-0812">Transmembrane</keyword>
<feature type="signal peptide" evidence="2">
    <location>
        <begin position="1"/>
        <end position="28"/>
    </location>
</feature>
<keyword evidence="1" id="KW-1133">Transmembrane helix</keyword>
<proteinExistence type="predicted"/>
<evidence type="ECO:0000256" key="2">
    <source>
        <dbReference type="SAM" id="SignalP"/>
    </source>
</evidence>